<comment type="caution">
    <text evidence="2">The sequence shown here is derived from an EMBL/GenBank/DDBJ whole genome shotgun (WGS) entry which is preliminary data.</text>
</comment>
<name>A0A8T2CL63_ARASU</name>
<dbReference type="AlphaFoldDB" id="A0A8T2CL63"/>
<proteinExistence type="predicted"/>
<dbReference type="Proteomes" id="UP000694251">
    <property type="component" value="Chromosome 13"/>
</dbReference>
<organism evidence="2 4">
    <name type="scientific">Arabidopsis suecica</name>
    <name type="common">Swedish thale-cress</name>
    <name type="synonym">Cardaminopsis suecica</name>
    <dbReference type="NCBI Taxonomy" id="45249"/>
    <lineage>
        <taxon>Eukaryota</taxon>
        <taxon>Viridiplantae</taxon>
        <taxon>Streptophyta</taxon>
        <taxon>Embryophyta</taxon>
        <taxon>Tracheophyta</taxon>
        <taxon>Spermatophyta</taxon>
        <taxon>Magnoliopsida</taxon>
        <taxon>eudicotyledons</taxon>
        <taxon>Gunneridae</taxon>
        <taxon>Pentapetalae</taxon>
        <taxon>rosids</taxon>
        <taxon>malvids</taxon>
        <taxon>Brassicales</taxon>
        <taxon>Brassicaceae</taxon>
        <taxon>Camelineae</taxon>
        <taxon>Arabidopsis</taxon>
    </lineage>
</organism>
<evidence type="ECO:0000313" key="4">
    <source>
        <dbReference type="Proteomes" id="UP000694251"/>
    </source>
</evidence>
<keyword evidence="4" id="KW-1185">Reference proteome</keyword>
<dbReference type="EMBL" id="JAEFBJ010000001">
    <property type="protein sequence ID" value="KAG7656455.1"/>
    <property type="molecule type" value="Genomic_DNA"/>
</dbReference>
<protein>
    <submittedName>
        <fullName evidence="2">Uncharacterized protein</fullName>
    </submittedName>
</protein>
<evidence type="ECO:0000313" key="2">
    <source>
        <dbReference type="EMBL" id="KAG7598910.1"/>
    </source>
</evidence>
<dbReference type="EMBL" id="JAEFBJ010000006">
    <property type="protein sequence ID" value="KAG7598910.1"/>
    <property type="molecule type" value="Genomic_DNA"/>
</dbReference>
<dbReference type="EMBL" id="JAEFBJ010000013">
    <property type="protein sequence ID" value="KAG7536573.1"/>
    <property type="molecule type" value="Genomic_DNA"/>
</dbReference>
<evidence type="ECO:0000313" key="3">
    <source>
        <dbReference type="EMBL" id="KAG7656455.1"/>
    </source>
</evidence>
<reference evidence="2 4" key="1">
    <citation type="submission" date="2020-12" db="EMBL/GenBank/DDBJ databases">
        <title>Concerted genomic and epigenomic changes stabilize Arabidopsis allopolyploids.</title>
        <authorList>
            <person name="Chen Z."/>
        </authorList>
    </citation>
    <scope>NUCLEOTIDE SEQUENCE [LARGE SCALE GENOMIC DNA]</scope>
    <source>
        <strain evidence="2">As9502</strain>
        <tissue evidence="2">Leaf</tissue>
    </source>
</reference>
<dbReference type="Proteomes" id="UP000694251">
    <property type="component" value="Chromosome 1"/>
</dbReference>
<gene>
    <name evidence="3" type="ORF">ISN44_As01g034510</name>
    <name evidence="2" type="ORF">ISN44_As06g031190</name>
    <name evidence="1" type="ORF">ISN44_As13g005130</name>
</gene>
<evidence type="ECO:0000313" key="1">
    <source>
        <dbReference type="EMBL" id="KAG7536573.1"/>
    </source>
</evidence>
<accession>A0A8T2CL63</accession>
<feature type="non-terminal residue" evidence="2">
    <location>
        <position position="1"/>
    </location>
</feature>
<dbReference type="Proteomes" id="UP000694251">
    <property type="component" value="Chromosome 6"/>
</dbReference>
<sequence length="27" mass="3289">SQPLRIRVFYRRSMDIDPTHNPRSAFK</sequence>